<keyword evidence="2" id="KW-1185">Reference proteome</keyword>
<protein>
    <recommendedName>
        <fullName evidence="3">DUF2845 domain-containing protein</fullName>
    </recommendedName>
</protein>
<comment type="caution">
    <text evidence="1">The sequence shown here is derived from an EMBL/GenBank/DDBJ whole genome shotgun (WGS) entry which is preliminary data.</text>
</comment>
<dbReference type="EMBL" id="BKAD01000062">
    <property type="protein sequence ID" value="GEP32212.1"/>
    <property type="molecule type" value="Genomic_DNA"/>
</dbReference>
<sequence>MNTILILFVIAVVGWAVISSHLKKERLEARREALYSKYGDYEIVDKLMGGGIWQGQSAEQLTDSLGKPVDVDLKVLKTKSKEIWKYAQTGRGRYALRVTLENDVVVGWDKKA</sequence>
<dbReference type="Proteomes" id="UP000321337">
    <property type="component" value="Unassembled WGS sequence"/>
</dbReference>
<dbReference type="OrthoDB" id="9155427at2"/>
<evidence type="ECO:0000313" key="1">
    <source>
        <dbReference type="EMBL" id="GEP32212.1"/>
    </source>
</evidence>
<accession>A0A512LCS3</accession>
<name>A0A512LCS3_9PROT</name>
<dbReference type="AlphaFoldDB" id="A0A512LCS3"/>
<dbReference type="RefSeq" id="WP_147075164.1">
    <property type="nucleotide sequence ID" value="NZ_AP021884.1"/>
</dbReference>
<reference evidence="1 2" key="1">
    <citation type="submission" date="2019-07" db="EMBL/GenBank/DDBJ databases">
        <title>Whole genome shotgun sequence of Thiobacillus plumbophilus NBRC 107929.</title>
        <authorList>
            <person name="Hosoyama A."/>
            <person name="Uohara A."/>
            <person name="Ohji S."/>
            <person name="Ichikawa N."/>
        </authorList>
    </citation>
    <scope>NUCLEOTIDE SEQUENCE [LARGE SCALE GENOMIC DNA]</scope>
    <source>
        <strain evidence="1 2">NBRC 107929</strain>
    </source>
</reference>
<proteinExistence type="predicted"/>
<evidence type="ECO:0000313" key="2">
    <source>
        <dbReference type="Proteomes" id="UP000321337"/>
    </source>
</evidence>
<organism evidence="1 2">
    <name type="scientific">Sulfuriferula plumbiphila</name>
    <dbReference type="NCBI Taxonomy" id="171865"/>
    <lineage>
        <taxon>Bacteria</taxon>
        <taxon>Pseudomonadati</taxon>
        <taxon>Pseudomonadota</taxon>
        <taxon>Betaproteobacteria</taxon>
        <taxon>Nitrosomonadales</taxon>
        <taxon>Sulfuricellaceae</taxon>
        <taxon>Sulfuriferula</taxon>
    </lineage>
</organism>
<gene>
    <name evidence="1" type="ORF">TPL01_33500</name>
</gene>
<evidence type="ECO:0008006" key="3">
    <source>
        <dbReference type="Google" id="ProtNLM"/>
    </source>
</evidence>